<accession>A0A6A5WVJ2</accession>
<proteinExistence type="predicted"/>
<feature type="non-terminal residue" evidence="2">
    <location>
        <position position="225"/>
    </location>
</feature>
<evidence type="ECO:0000256" key="1">
    <source>
        <dbReference type="SAM" id="Phobius"/>
    </source>
</evidence>
<protein>
    <recommendedName>
        <fullName evidence="4">DUF1275 domain protein</fullName>
    </recommendedName>
</protein>
<reference evidence="2" key="1">
    <citation type="journal article" date="2020" name="Stud. Mycol.">
        <title>101 Dothideomycetes genomes: a test case for predicting lifestyles and emergence of pathogens.</title>
        <authorList>
            <person name="Haridas S."/>
            <person name="Albert R."/>
            <person name="Binder M."/>
            <person name="Bloem J."/>
            <person name="Labutti K."/>
            <person name="Salamov A."/>
            <person name="Andreopoulos B."/>
            <person name="Baker S."/>
            <person name="Barry K."/>
            <person name="Bills G."/>
            <person name="Bluhm B."/>
            <person name="Cannon C."/>
            <person name="Castanera R."/>
            <person name="Culley D."/>
            <person name="Daum C."/>
            <person name="Ezra D."/>
            <person name="Gonzalez J."/>
            <person name="Henrissat B."/>
            <person name="Kuo A."/>
            <person name="Liang C."/>
            <person name="Lipzen A."/>
            <person name="Lutzoni F."/>
            <person name="Magnuson J."/>
            <person name="Mondo S."/>
            <person name="Nolan M."/>
            <person name="Ohm R."/>
            <person name="Pangilinan J."/>
            <person name="Park H.-J."/>
            <person name="Ramirez L."/>
            <person name="Alfaro M."/>
            <person name="Sun H."/>
            <person name="Tritt A."/>
            <person name="Yoshinaga Y."/>
            <person name="Zwiers L.-H."/>
            <person name="Turgeon B."/>
            <person name="Goodwin S."/>
            <person name="Spatafora J."/>
            <person name="Crous P."/>
            <person name="Grigoriev I."/>
        </authorList>
    </citation>
    <scope>NUCLEOTIDE SEQUENCE</scope>
    <source>
        <strain evidence="2">CBS 123094</strain>
    </source>
</reference>
<dbReference type="Pfam" id="PF06912">
    <property type="entry name" value="DUF1275"/>
    <property type="match status" value="1"/>
</dbReference>
<dbReference type="OrthoDB" id="5223589at2759"/>
<keyword evidence="1" id="KW-1133">Transmembrane helix</keyword>
<keyword evidence="1" id="KW-0472">Membrane</keyword>
<evidence type="ECO:0000313" key="3">
    <source>
        <dbReference type="Proteomes" id="UP000799779"/>
    </source>
</evidence>
<feature type="transmembrane region" description="Helical" evidence="1">
    <location>
        <begin position="179"/>
        <end position="197"/>
    </location>
</feature>
<evidence type="ECO:0008006" key="4">
    <source>
        <dbReference type="Google" id="ProtNLM"/>
    </source>
</evidence>
<dbReference type="InterPro" id="IPR010699">
    <property type="entry name" value="DUF1275"/>
</dbReference>
<keyword evidence="1" id="KW-0812">Transmembrane</keyword>
<dbReference type="PANTHER" id="PTHR37488:SF2">
    <property type="entry name" value="DUF1275 DOMAIN-CONTAINING PROTEIN"/>
    <property type="match status" value="1"/>
</dbReference>
<feature type="transmembrane region" description="Helical" evidence="1">
    <location>
        <begin position="86"/>
        <end position="108"/>
    </location>
</feature>
<feature type="non-terminal residue" evidence="2">
    <location>
        <position position="1"/>
    </location>
</feature>
<organism evidence="2 3">
    <name type="scientific">Amniculicola lignicola CBS 123094</name>
    <dbReference type="NCBI Taxonomy" id="1392246"/>
    <lineage>
        <taxon>Eukaryota</taxon>
        <taxon>Fungi</taxon>
        <taxon>Dikarya</taxon>
        <taxon>Ascomycota</taxon>
        <taxon>Pezizomycotina</taxon>
        <taxon>Dothideomycetes</taxon>
        <taxon>Pleosporomycetidae</taxon>
        <taxon>Pleosporales</taxon>
        <taxon>Amniculicolaceae</taxon>
        <taxon>Amniculicola</taxon>
    </lineage>
</organism>
<feature type="transmembrane region" description="Helical" evidence="1">
    <location>
        <begin position="120"/>
        <end position="142"/>
    </location>
</feature>
<keyword evidence="3" id="KW-1185">Reference proteome</keyword>
<dbReference type="EMBL" id="ML977565">
    <property type="protein sequence ID" value="KAF2004994.1"/>
    <property type="molecule type" value="Genomic_DNA"/>
</dbReference>
<feature type="transmembrane region" description="Helical" evidence="1">
    <location>
        <begin position="53"/>
        <end position="74"/>
    </location>
</feature>
<dbReference type="AlphaFoldDB" id="A0A6A5WVJ2"/>
<feature type="transmembrane region" description="Helical" evidence="1">
    <location>
        <begin position="203"/>
        <end position="221"/>
    </location>
</feature>
<dbReference type="Proteomes" id="UP000799779">
    <property type="component" value="Unassembled WGS sequence"/>
</dbReference>
<name>A0A6A5WVJ2_9PLEO</name>
<dbReference type="PANTHER" id="PTHR37488">
    <property type="entry name" value="DUF1275 DOMAIN-CONTAINING PROTEIN"/>
    <property type="match status" value="1"/>
</dbReference>
<gene>
    <name evidence="2" type="ORF">P154DRAFT_383597</name>
</gene>
<sequence>LEIELHLLALAIGIQDAISFPDFHCFASNQTGNTVLFAVGVLLNEADKGKEPLFSVTAIAVSLGCFILGVLITGQTSNYFNIARMRGWLVFSSAVSTALVYVAAALQWRYSSIVGMDTALGRVILGLLAVSSGSQVAVVRGLQITDITTAMATAAYIDIFIDPKLFAKLTENRGRNRRTMFLLMMVLGSFVGAGVGARTNLGIAVLVSAIIKTIVTVMFFFNKEL</sequence>
<evidence type="ECO:0000313" key="2">
    <source>
        <dbReference type="EMBL" id="KAF2004994.1"/>
    </source>
</evidence>